<sequence>MRKAYYGTFAIAIGLAISGCGQANTAAEAGQQFPAGVVDVLPNHVAAHPINLNIPSMDRPPVVQAVYDGKSAVNVTVRSKWRGSTVTLYHLPRYNLSHEGTHYRLLGARGVQRIGKYPIDEHGHWRANWTVGNYPIPPHRPMYLLAVTDAGQVGLVQMDSL</sequence>
<proteinExistence type="predicted"/>
<gene>
    <name evidence="2" type="ORF">JZ786_04865</name>
</gene>
<evidence type="ECO:0000313" key="3">
    <source>
        <dbReference type="Proteomes" id="UP000663505"/>
    </source>
</evidence>
<dbReference type="KEGG" id="afx:JZ786_04865"/>
<dbReference type="RefSeq" id="WP_206657658.1">
    <property type="nucleotide sequence ID" value="NZ_CP071182.1"/>
</dbReference>
<accession>A0A9X7W2Z8</accession>
<feature type="chain" id="PRO_5040923598" description="L,D-transpeptidase" evidence="1">
    <location>
        <begin position="24"/>
        <end position="161"/>
    </location>
</feature>
<evidence type="ECO:0000256" key="1">
    <source>
        <dbReference type="SAM" id="SignalP"/>
    </source>
</evidence>
<evidence type="ECO:0000313" key="2">
    <source>
        <dbReference type="EMBL" id="QSO48323.1"/>
    </source>
</evidence>
<dbReference type="PROSITE" id="PS51257">
    <property type="entry name" value="PROKAR_LIPOPROTEIN"/>
    <property type="match status" value="1"/>
</dbReference>
<protein>
    <recommendedName>
        <fullName evidence="4">L,D-transpeptidase</fullName>
    </recommendedName>
</protein>
<dbReference type="Proteomes" id="UP000663505">
    <property type="component" value="Chromosome"/>
</dbReference>
<reference evidence="2 3" key="1">
    <citation type="submission" date="2021-02" db="EMBL/GenBank/DDBJ databases">
        <title>Alicyclobacillus curvatus sp. nov. and Alicyclobacillus mengziensis sp. nov., two acidophilic bacteria isolated from acid mine drainage.</title>
        <authorList>
            <person name="Huang Y."/>
        </authorList>
    </citation>
    <scope>NUCLEOTIDE SEQUENCE [LARGE SCALE GENOMIC DNA]</scope>
    <source>
        <strain evidence="2 3">S30H14</strain>
    </source>
</reference>
<name>A0A9X7W2Z8_9BACL</name>
<organism evidence="2 3">
    <name type="scientific">Alicyclobacillus mengziensis</name>
    <dbReference type="NCBI Taxonomy" id="2931921"/>
    <lineage>
        <taxon>Bacteria</taxon>
        <taxon>Bacillati</taxon>
        <taxon>Bacillota</taxon>
        <taxon>Bacilli</taxon>
        <taxon>Bacillales</taxon>
        <taxon>Alicyclobacillaceae</taxon>
        <taxon>Alicyclobacillus</taxon>
    </lineage>
</organism>
<dbReference type="AlphaFoldDB" id="A0A9X7W2Z8"/>
<feature type="signal peptide" evidence="1">
    <location>
        <begin position="1"/>
        <end position="23"/>
    </location>
</feature>
<keyword evidence="3" id="KW-1185">Reference proteome</keyword>
<evidence type="ECO:0008006" key="4">
    <source>
        <dbReference type="Google" id="ProtNLM"/>
    </source>
</evidence>
<dbReference type="EMBL" id="CP071182">
    <property type="protein sequence ID" value="QSO48323.1"/>
    <property type="molecule type" value="Genomic_DNA"/>
</dbReference>
<keyword evidence="1" id="KW-0732">Signal</keyword>